<dbReference type="InterPro" id="IPR002060">
    <property type="entry name" value="Squ/phyt_synthse"/>
</dbReference>
<dbReference type="SFLD" id="SFLDG01018">
    <property type="entry name" value="Squalene/Phytoene_Synthase_Lik"/>
    <property type="match status" value="1"/>
</dbReference>
<dbReference type="RefSeq" id="WP_218863557.1">
    <property type="nucleotide sequence ID" value="NZ_JACBYR010000002.1"/>
</dbReference>
<evidence type="ECO:0000313" key="8">
    <source>
        <dbReference type="Proteomes" id="UP000542125"/>
    </source>
</evidence>
<protein>
    <submittedName>
        <fullName evidence="7">Phytoene synthase</fullName>
        <ecNumber evidence="7">2.5.1.32</ecNumber>
    </submittedName>
</protein>
<dbReference type="Pfam" id="PF00494">
    <property type="entry name" value="SQS_PSY"/>
    <property type="match status" value="1"/>
</dbReference>
<evidence type="ECO:0000313" key="7">
    <source>
        <dbReference type="EMBL" id="NYE85120.1"/>
    </source>
</evidence>
<dbReference type="PROSITE" id="PS01045">
    <property type="entry name" value="SQUALEN_PHYTOEN_SYN_2"/>
    <property type="match status" value="1"/>
</dbReference>
<dbReference type="FunFam" id="1.10.600.10:FF:000020">
    <property type="entry name" value="Phytoene synthase"/>
    <property type="match status" value="1"/>
</dbReference>
<dbReference type="Gene3D" id="1.10.600.10">
    <property type="entry name" value="Farnesyl Diphosphate Synthase"/>
    <property type="match status" value="1"/>
</dbReference>
<dbReference type="GO" id="GO:0016117">
    <property type="term" value="P:carotenoid biosynthetic process"/>
    <property type="evidence" value="ECO:0007669"/>
    <property type="project" value="UniProtKB-KW"/>
</dbReference>
<evidence type="ECO:0000256" key="6">
    <source>
        <dbReference type="SAM" id="MobiDB-lite"/>
    </source>
</evidence>
<proteinExistence type="inferred from homology"/>
<dbReference type="InterPro" id="IPR033904">
    <property type="entry name" value="Trans_IPPS_HH"/>
</dbReference>
<name>A0A7Y9IYF2_9BURK</name>
<dbReference type="EMBL" id="JACBYR010000002">
    <property type="protein sequence ID" value="NYE85120.1"/>
    <property type="molecule type" value="Genomic_DNA"/>
</dbReference>
<accession>A0A7Y9IYF2</accession>
<comment type="cofactor">
    <cofactor evidence="5">
        <name>ATP</name>
        <dbReference type="ChEBI" id="CHEBI:30616"/>
    </cofactor>
</comment>
<dbReference type="NCBIfam" id="NF042419">
    <property type="entry name" value="Phyto_syn_CrtB"/>
    <property type="match status" value="1"/>
</dbReference>
<dbReference type="EC" id="2.5.1.32" evidence="7"/>
<evidence type="ECO:0000256" key="4">
    <source>
        <dbReference type="ARBA" id="ARBA00022746"/>
    </source>
</evidence>
<comment type="similarity">
    <text evidence="2">Belongs to the phytoene/squalene synthase family.</text>
</comment>
<organism evidence="7 8">
    <name type="scientific">Pigmentiphaga litoralis</name>
    <dbReference type="NCBI Taxonomy" id="516702"/>
    <lineage>
        <taxon>Bacteria</taxon>
        <taxon>Pseudomonadati</taxon>
        <taxon>Pseudomonadota</taxon>
        <taxon>Betaproteobacteria</taxon>
        <taxon>Burkholderiales</taxon>
        <taxon>Alcaligenaceae</taxon>
        <taxon>Pigmentiphaga</taxon>
    </lineage>
</organism>
<keyword evidence="3 7" id="KW-0808">Transferase</keyword>
<dbReference type="GO" id="GO:0004311">
    <property type="term" value="F:geranylgeranyl diphosphate synthase activity"/>
    <property type="evidence" value="ECO:0007669"/>
    <property type="project" value="InterPro"/>
</dbReference>
<gene>
    <name evidence="7" type="ORF">FHW18_004427</name>
</gene>
<evidence type="ECO:0000256" key="3">
    <source>
        <dbReference type="ARBA" id="ARBA00022679"/>
    </source>
</evidence>
<sequence length="345" mass="37358">MSEALLAHATQTIAVGSKSFAAAAKLFAPDTRRSALMLYAWCRHCDDVVDGQELGFGAVAGKPEDAAQDRAEGEARLATLYAETRRAYAGETMTDPAFAAFQEVALKHRIPEQYAFEHLDGFAMDVHERKYDTLEDTLSYCYHVAGVVGLMMAVIMGVKDEATLDRACDLGLAFQLTNIARDIVDDAAVGRCYVPSDWLRDAGIPLDRVGDPAYRARLAPLGARLVDEAEPYYASALEGVKVLPGRSAWSIATARGVYRDIGVKVKTLGPRAWDKRVSTSKADKLRLLGGAAVTALRLRGQTPAARPAHLWSRPRPDLNPSTAHLPETSRPDADRPRHGSAATAA</sequence>
<dbReference type="AlphaFoldDB" id="A0A7Y9IYF2"/>
<comment type="pathway">
    <text evidence="1">Carotenoid biosynthesis; phytoene biosynthesis.</text>
</comment>
<dbReference type="InterPro" id="IPR053452">
    <property type="entry name" value="Phytoene_synthase-rel"/>
</dbReference>
<dbReference type="GO" id="GO:0051996">
    <property type="term" value="F:squalene synthase [NAD(P)H] activity"/>
    <property type="evidence" value="ECO:0007669"/>
    <property type="project" value="InterPro"/>
</dbReference>
<dbReference type="SFLD" id="SFLDS00005">
    <property type="entry name" value="Isoprenoid_Synthase_Type_I"/>
    <property type="match status" value="1"/>
</dbReference>
<reference evidence="7 8" key="1">
    <citation type="submission" date="2020-07" db="EMBL/GenBank/DDBJ databases">
        <title>Genomic Encyclopedia of Type Strains, Phase IV (KMG-V): Genome sequencing to study the core and pangenomes of soil and plant-associated prokaryotes.</title>
        <authorList>
            <person name="Whitman W."/>
        </authorList>
    </citation>
    <scope>NUCLEOTIDE SEQUENCE [LARGE SCALE GENOMIC DNA]</scope>
    <source>
        <strain evidence="7 8">SAS40</strain>
    </source>
</reference>
<dbReference type="PANTHER" id="PTHR31480">
    <property type="entry name" value="BIFUNCTIONAL LYCOPENE CYCLASE/PHYTOENE SYNTHASE"/>
    <property type="match status" value="1"/>
</dbReference>
<keyword evidence="4" id="KW-0125">Carotenoid biosynthesis</keyword>
<dbReference type="InterPro" id="IPR019845">
    <property type="entry name" value="Squalene/phytoene_synthase_CS"/>
</dbReference>
<dbReference type="InterPro" id="IPR044843">
    <property type="entry name" value="Trans_IPPS_bact-type"/>
</dbReference>
<feature type="compositionally biased region" description="Basic and acidic residues" evidence="6">
    <location>
        <begin position="327"/>
        <end position="337"/>
    </location>
</feature>
<evidence type="ECO:0000256" key="1">
    <source>
        <dbReference type="ARBA" id="ARBA00004684"/>
    </source>
</evidence>
<evidence type="ECO:0000256" key="5">
    <source>
        <dbReference type="ARBA" id="ARBA00053028"/>
    </source>
</evidence>
<dbReference type="Proteomes" id="UP000542125">
    <property type="component" value="Unassembled WGS sequence"/>
</dbReference>
<dbReference type="SUPFAM" id="SSF48576">
    <property type="entry name" value="Terpenoid synthases"/>
    <property type="match status" value="1"/>
</dbReference>
<keyword evidence="8" id="KW-1185">Reference proteome</keyword>
<dbReference type="SFLD" id="SFLDG01212">
    <property type="entry name" value="Phytoene_synthase_like"/>
    <property type="match status" value="1"/>
</dbReference>
<comment type="caution">
    <text evidence="7">The sequence shown here is derived from an EMBL/GenBank/DDBJ whole genome shotgun (WGS) entry which is preliminary data.</text>
</comment>
<feature type="region of interest" description="Disordered" evidence="6">
    <location>
        <begin position="303"/>
        <end position="345"/>
    </location>
</feature>
<dbReference type="InterPro" id="IPR008949">
    <property type="entry name" value="Isoprenoid_synthase_dom_sf"/>
</dbReference>
<dbReference type="CDD" id="cd00683">
    <property type="entry name" value="Trans_IPPS_HH"/>
    <property type="match status" value="1"/>
</dbReference>
<evidence type="ECO:0000256" key="2">
    <source>
        <dbReference type="ARBA" id="ARBA00006251"/>
    </source>
</evidence>
<dbReference type="PROSITE" id="PS01044">
    <property type="entry name" value="SQUALEN_PHYTOEN_SYN_1"/>
    <property type="match status" value="1"/>
</dbReference>